<evidence type="ECO:0000313" key="1">
    <source>
        <dbReference type="EMBL" id="UUI65546.1"/>
    </source>
</evidence>
<accession>A0ABY5K820</accession>
<sequence>MPNSIVAVADGEFRFDPSVVFDTLRAVWPATTFNAASGRVATVSAGQIVVNDGEALVEVTVAGQGLDIDWRAPEVLAEVVSVITSIPGFAAGSTVILADWAWVLPILHEGMSADDLLTIRRDGADTQVPSYEP</sequence>
<gene>
    <name evidence="1" type="ORF">NP075_02040</name>
</gene>
<evidence type="ECO:0000313" key="2">
    <source>
        <dbReference type="Proteomes" id="UP001317322"/>
    </source>
</evidence>
<proteinExistence type="predicted"/>
<keyword evidence="2" id="KW-1185">Reference proteome</keyword>
<name>A0ABY5K820_9CELL</name>
<reference evidence="1 2" key="1">
    <citation type="submission" date="2022-07" db="EMBL/GenBank/DDBJ databases">
        <title>Novel species in genus cellulomonas.</title>
        <authorList>
            <person name="Ye L."/>
        </authorList>
    </citation>
    <scope>NUCLEOTIDE SEQUENCE [LARGE SCALE GENOMIC DNA]</scope>
    <source>
        <strain evidence="2">zg-Y908</strain>
    </source>
</reference>
<dbReference type="RefSeq" id="WP_227564841.1">
    <property type="nucleotide sequence ID" value="NZ_CP101989.1"/>
</dbReference>
<protein>
    <submittedName>
        <fullName evidence="1">Uncharacterized protein</fullName>
    </submittedName>
</protein>
<organism evidence="1 2">
    <name type="scientific">Cellulomonas wangsupingiae</name>
    <dbReference type="NCBI Taxonomy" id="2968085"/>
    <lineage>
        <taxon>Bacteria</taxon>
        <taxon>Bacillati</taxon>
        <taxon>Actinomycetota</taxon>
        <taxon>Actinomycetes</taxon>
        <taxon>Micrococcales</taxon>
        <taxon>Cellulomonadaceae</taxon>
        <taxon>Cellulomonas</taxon>
    </lineage>
</organism>
<dbReference type="Proteomes" id="UP001317322">
    <property type="component" value="Chromosome"/>
</dbReference>
<dbReference type="EMBL" id="CP101989">
    <property type="protein sequence ID" value="UUI65546.1"/>
    <property type="molecule type" value="Genomic_DNA"/>
</dbReference>